<comment type="caution">
    <text evidence="5">The sequence shown here is derived from an EMBL/GenBank/DDBJ whole genome shotgun (WGS) entry which is preliminary data.</text>
</comment>
<dbReference type="PRINTS" id="PR00878">
    <property type="entry name" value="CHOLNESTRASE"/>
</dbReference>
<dbReference type="AlphaFoldDB" id="A0AAJ0IAE3"/>
<evidence type="ECO:0000256" key="1">
    <source>
        <dbReference type="ARBA" id="ARBA00005964"/>
    </source>
</evidence>
<dbReference type="Proteomes" id="UP001285908">
    <property type="component" value="Unassembled WGS sequence"/>
</dbReference>
<dbReference type="InterPro" id="IPR019819">
    <property type="entry name" value="Carboxylesterase_B_CS"/>
</dbReference>
<keyword evidence="2 5" id="KW-0378">Hydrolase</keyword>
<evidence type="ECO:0000256" key="2">
    <source>
        <dbReference type="ARBA" id="ARBA00022801"/>
    </source>
</evidence>
<dbReference type="GeneID" id="87878351"/>
<dbReference type="PROSITE" id="PS00941">
    <property type="entry name" value="CARBOXYLESTERASE_B_2"/>
    <property type="match status" value="1"/>
</dbReference>
<dbReference type="Gene3D" id="3.40.50.1820">
    <property type="entry name" value="alpha/beta hydrolase"/>
    <property type="match status" value="1"/>
</dbReference>
<dbReference type="RefSeq" id="XP_062694326.1">
    <property type="nucleotide sequence ID" value="XM_062840729.1"/>
</dbReference>
<dbReference type="PROSITE" id="PS00122">
    <property type="entry name" value="CARBOXYLESTERASE_B_1"/>
    <property type="match status" value="1"/>
</dbReference>
<dbReference type="PANTHER" id="PTHR43142:SF3">
    <property type="entry name" value="PUTATIVE (AFU_ORTHOLOGUE AFUA_3G09070)-RELATED"/>
    <property type="match status" value="1"/>
</dbReference>
<dbReference type="InterPro" id="IPR002018">
    <property type="entry name" value="CarbesteraseB"/>
</dbReference>
<evidence type="ECO:0000313" key="6">
    <source>
        <dbReference type="Proteomes" id="UP001285908"/>
    </source>
</evidence>
<dbReference type="PANTHER" id="PTHR43142">
    <property type="entry name" value="CARBOXYLIC ESTER HYDROLASE"/>
    <property type="match status" value="1"/>
</dbReference>
<keyword evidence="3" id="KW-0732">Signal</keyword>
<dbReference type="EMBL" id="JAULSX010000003">
    <property type="protein sequence ID" value="KAK3494897.1"/>
    <property type="molecule type" value="Genomic_DNA"/>
</dbReference>
<protein>
    <submittedName>
        <fullName evidence="5">Alpha/Beta hydrolase protein</fullName>
    </submittedName>
</protein>
<dbReference type="InterPro" id="IPR000997">
    <property type="entry name" value="Cholinesterase"/>
</dbReference>
<dbReference type="Pfam" id="PF00135">
    <property type="entry name" value="COesterase"/>
    <property type="match status" value="1"/>
</dbReference>
<evidence type="ECO:0000313" key="5">
    <source>
        <dbReference type="EMBL" id="KAK3494897.1"/>
    </source>
</evidence>
<feature type="domain" description="Carboxylesterase type B" evidence="4">
    <location>
        <begin position="229"/>
        <end position="671"/>
    </location>
</feature>
<dbReference type="InterPro" id="IPR029058">
    <property type="entry name" value="AB_hydrolase_fold"/>
</dbReference>
<feature type="chain" id="PRO_5042586728" evidence="3">
    <location>
        <begin position="25"/>
        <end position="717"/>
    </location>
</feature>
<organism evidence="5 6">
    <name type="scientific">Neurospora hispaniola</name>
    <dbReference type="NCBI Taxonomy" id="588809"/>
    <lineage>
        <taxon>Eukaryota</taxon>
        <taxon>Fungi</taxon>
        <taxon>Dikarya</taxon>
        <taxon>Ascomycota</taxon>
        <taxon>Pezizomycotina</taxon>
        <taxon>Sordariomycetes</taxon>
        <taxon>Sordariomycetidae</taxon>
        <taxon>Sordariales</taxon>
        <taxon>Sordariaceae</taxon>
        <taxon>Neurospora</taxon>
    </lineage>
</organism>
<dbReference type="SUPFAM" id="SSF53474">
    <property type="entry name" value="alpha/beta-Hydrolases"/>
    <property type="match status" value="1"/>
</dbReference>
<proteinExistence type="inferred from homology"/>
<gene>
    <name evidence="5" type="ORF">B0T23DRAFT_440485</name>
</gene>
<dbReference type="InterPro" id="IPR019826">
    <property type="entry name" value="Carboxylesterase_B_AS"/>
</dbReference>
<accession>A0AAJ0IAE3</accession>
<sequence>MVTTSTLWGAILSTLLSSVPLTAAASSSPPSPNTLDSDLTVIVNNDLQGPSSPSANASVLLLSNSLAFSQASQSCSSLGESLHSPELISTSSIKSNLDYLIYRSRRPSSLGITTLWIAPSPRNPSVPRVIDVSPSGRISVSEVRSGKGQAAKYPVLCTQTAPFSNNQAQDKSGKWQVGVEGVNGNEKVVGFRDRLSFRFLGLRYAPKPERFTYSTLYRGDGGKEKQKEVSGLEYGSQCVQGGGGAGQSEDCLFLNVWTPYLPAAADGGKKGKGKDGDKKKRKDLRPVAVWIHGGAFTSGTSSDSTFDGGNMASRGDVVVVAINYRLSTLGFLALADGKTNGNYGLGDQVTALQWVRENIAKFGGDPDHVTIFGQSAGAGSVRALLASPKTKGLFRGAIPLSNLGGINYGTTYSRYYTIAEETAVVGNAILAATNCTDVACLRQVPAEKLISGTAARYLVVDGTYLVSPELDLSRTAGASGIDLMMGITHDDGAPFISYPSTTNQTAYLLSQGFSPSLASPSLFPIPPNPNGTLALFNSSSRLATDGMFRCIDQATVQAGLANNRFSRVFYYEFDRTYQTGGWPNLDVCEPPKTASHPFGDPSKPYLRCHSGELYYVFGNLARQGLPVRDEKDLPFEQFVLDSFASFIRTGDPNPEKGFLRARGFESTWREVQRGEWVASSRRAGVKLKVLDWPSRLENGWREVQQCEGIGLGVDYYL</sequence>
<evidence type="ECO:0000256" key="3">
    <source>
        <dbReference type="SAM" id="SignalP"/>
    </source>
</evidence>
<name>A0AAJ0IAE3_9PEZI</name>
<keyword evidence="6" id="KW-1185">Reference proteome</keyword>
<comment type="similarity">
    <text evidence="1">Belongs to the type-B carboxylesterase/lipase family.</text>
</comment>
<evidence type="ECO:0000259" key="4">
    <source>
        <dbReference type="Pfam" id="PF00135"/>
    </source>
</evidence>
<reference evidence="5 6" key="1">
    <citation type="journal article" date="2023" name="Mol. Phylogenet. Evol.">
        <title>Genome-scale phylogeny and comparative genomics of the fungal order Sordariales.</title>
        <authorList>
            <person name="Hensen N."/>
            <person name="Bonometti L."/>
            <person name="Westerberg I."/>
            <person name="Brannstrom I.O."/>
            <person name="Guillou S."/>
            <person name="Cros-Aarteil S."/>
            <person name="Calhoun S."/>
            <person name="Haridas S."/>
            <person name="Kuo A."/>
            <person name="Mondo S."/>
            <person name="Pangilinan J."/>
            <person name="Riley R."/>
            <person name="LaButti K."/>
            <person name="Andreopoulos B."/>
            <person name="Lipzen A."/>
            <person name="Chen C."/>
            <person name="Yan M."/>
            <person name="Daum C."/>
            <person name="Ng V."/>
            <person name="Clum A."/>
            <person name="Steindorff A."/>
            <person name="Ohm R.A."/>
            <person name="Martin F."/>
            <person name="Silar P."/>
            <person name="Natvig D.O."/>
            <person name="Lalanne C."/>
            <person name="Gautier V."/>
            <person name="Ament-Velasquez S.L."/>
            <person name="Kruys A."/>
            <person name="Hutchinson M.I."/>
            <person name="Powell A.J."/>
            <person name="Barry K."/>
            <person name="Miller A.N."/>
            <person name="Grigoriev I.V."/>
            <person name="Debuchy R."/>
            <person name="Gladieux P."/>
            <person name="Hiltunen Thoren M."/>
            <person name="Johannesson H."/>
        </authorList>
    </citation>
    <scope>NUCLEOTIDE SEQUENCE [LARGE SCALE GENOMIC DNA]</scope>
    <source>
        <strain evidence="5 6">FGSC 10403</strain>
    </source>
</reference>
<dbReference type="GO" id="GO:0004104">
    <property type="term" value="F:cholinesterase activity"/>
    <property type="evidence" value="ECO:0007669"/>
    <property type="project" value="InterPro"/>
</dbReference>
<feature type="signal peptide" evidence="3">
    <location>
        <begin position="1"/>
        <end position="24"/>
    </location>
</feature>